<proteinExistence type="predicted"/>
<protein>
    <submittedName>
        <fullName evidence="1">Ferredoxin</fullName>
    </submittedName>
</protein>
<comment type="caution">
    <text evidence="1">The sequence shown here is derived from an EMBL/GenBank/DDBJ whole genome shotgun (WGS) entry which is preliminary data.</text>
</comment>
<evidence type="ECO:0000313" key="1">
    <source>
        <dbReference type="EMBL" id="GKX64974.1"/>
    </source>
</evidence>
<organism evidence="1 2">
    <name type="scientific">Inconstantimicrobium mannanitabidum</name>
    <dbReference type="NCBI Taxonomy" id="1604901"/>
    <lineage>
        <taxon>Bacteria</taxon>
        <taxon>Bacillati</taxon>
        <taxon>Bacillota</taxon>
        <taxon>Clostridia</taxon>
        <taxon>Eubacteriales</taxon>
        <taxon>Clostridiaceae</taxon>
        <taxon>Inconstantimicrobium</taxon>
    </lineage>
</organism>
<dbReference type="EMBL" id="BROD01000001">
    <property type="protein sequence ID" value="GKX64974.1"/>
    <property type="molecule type" value="Genomic_DNA"/>
</dbReference>
<name>A0ACB5R7Y6_9CLOT</name>
<evidence type="ECO:0000313" key="2">
    <source>
        <dbReference type="Proteomes" id="UP001058074"/>
    </source>
</evidence>
<sequence>MKAFVDKGTCIACGMCASICPEVFEIEDDGKAALIVDEVSDKNEHACIEATDNCPVGAITTK</sequence>
<accession>A0ACB5R7Y6</accession>
<keyword evidence="2" id="KW-1185">Reference proteome</keyword>
<gene>
    <name evidence="1" type="ORF">rsdtw13_02320</name>
</gene>
<reference evidence="1" key="1">
    <citation type="journal article" date="2025" name="Int. J. Syst. Evol. Microbiol.">
        <title>Inconstantimicrobium mannanitabidum sp. nov., a novel member of the family Clostridiaceae isolated from anoxic soil under the treatment of reductive soil disinfestation.</title>
        <authorList>
            <person name="Ueki A."/>
            <person name="Tonouchi A."/>
            <person name="Honma S."/>
            <person name="Kaku N."/>
            <person name="Ueki K."/>
        </authorList>
    </citation>
    <scope>NUCLEOTIDE SEQUENCE</scope>
    <source>
        <strain evidence="1">TW13</strain>
    </source>
</reference>
<dbReference type="Proteomes" id="UP001058074">
    <property type="component" value="Unassembled WGS sequence"/>
</dbReference>